<dbReference type="EC" id="3.2.1.8" evidence="6"/>
<name>A0A5R8M6N6_9FLAO</name>
<gene>
    <name evidence="8" type="ORF">FEK29_07595</name>
</gene>
<evidence type="ECO:0000256" key="6">
    <source>
        <dbReference type="RuleBase" id="RU361174"/>
    </source>
</evidence>
<reference evidence="8 9" key="1">
    <citation type="journal article" date="2017" name="Int. J. Syst. Evol. Microbiol.">
        <title>Maripseudobacter aurantiacus gen. nov., sp. nov., a novel member of the family Flavobacteriaceae isolated from a sedimentation basin.</title>
        <authorList>
            <person name="Chen C."/>
            <person name="Su Y."/>
            <person name="Tao T."/>
            <person name="Fu G."/>
            <person name="Zhang C."/>
            <person name="Sun C."/>
            <person name="Zhang X."/>
            <person name="Wu M."/>
        </authorList>
    </citation>
    <scope>NUCLEOTIDE SEQUENCE [LARGE SCALE GENOMIC DNA]</scope>
    <source>
        <strain evidence="9">CDA4</strain>
    </source>
</reference>
<keyword evidence="3 6" id="KW-0326">Glycosidase</keyword>
<evidence type="ECO:0000256" key="2">
    <source>
        <dbReference type="ARBA" id="ARBA00023277"/>
    </source>
</evidence>
<dbReference type="InterPro" id="IPR017853">
    <property type="entry name" value="GH"/>
</dbReference>
<keyword evidence="1 6" id="KW-0378">Hydrolase</keyword>
<evidence type="ECO:0000256" key="5">
    <source>
        <dbReference type="PROSITE-ProRule" id="PRU10061"/>
    </source>
</evidence>
<feature type="domain" description="GH10" evidence="7">
    <location>
        <begin position="42"/>
        <end position="384"/>
    </location>
</feature>
<evidence type="ECO:0000256" key="4">
    <source>
        <dbReference type="ARBA" id="ARBA00023326"/>
    </source>
</evidence>
<keyword evidence="4 6" id="KW-0624">Polysaccharide degradation</keyword>
<dbReference type="PRINTS" id="PR00134">
    <property type="entry name" value="GLHYDRLASE10"/>
</dbReference>
<dbReference type="OrthoDB" id="9809277at2"/>
<keyword evidence="2 6" id="KW-0119">Carbohydrate metabolism</keyword>
<evidence type="ECO:0000259" key="7">
    <source>
        <dbReference type="PROSITE" id="PS51760"/>
    </source>
</evidence>
<dbReference type="PANTHER" id="PTHR31490:SF90">
    <property type="entry name" value="ENDO-1,4-BETA-XYLANASE A"/>
    <property type="match status" value="1"/>
</dbReference>
<keyword evidence="8" id="KW-0858">Xylan degradation</keyword>
<dbReference type="SUPFAM" id="SSF51445">
    <property type="entry name" value="(Trans)glycosidases"/>
    <property type="match status" value="1"/>
</dbReference>
<comment type="catalytic activity">
    <reaction evidence="6">
        <text>Endohydrolysis of (1-&gt;4)-beta-D-xylosidic linkages in xylans.</text>
        <dbReference type="EC" id="3.2.1.8"/>
    </reaction>
</comment>
<dbReference type="Proteomes" id="UP000308382">
    <property type="component" value="Unassembled WGS sequence"/>
</dbReference>
<dbReference type="InterPro" id="IPR031158">
    <property type="entry name" value="GH10_AS"/>
</dbReference>
<dbReference type="PANTHER" id="PTHR31490">
    <property type="entry name" value="GLYCOSYL HYDROLASE"/>
    <property type="match status" value="1"/>
</dbReference>
<dbReference type="AlphaFoldDB" id="A0A5R8M6N6"/>
<comment type="similarity">
    <text evidence="6">Belongs to the glycosyl hydrolase 10 (cellulase F) family.</text>
</comment>
<evidence type="ECO:0000256" key="3">
    <source>
        <dbReference type="ARBA" id="ARBA00023295"/>
    </source>
</evidence>
<organism evidence="8 9">
    <name type="scientific">Maribacter aurantiacus</name>
    <dbReference type="NCBI Taxonomy" id="1882343"/>
    <lineage>
        <taxon>Bacteria</taxon>
        <taxon>Pseudomonadati</taxon>
        <taxon>Bacteroidota</taxon>
        <taxon>Flavobacteriia</taxon>
        <taxon>Flavobacteriales</taxon>
        <taxon>Flavobacteriaceae</taxon>
        <taxon>Maribacter</taxon>
    </lineage>
</organism>
<dbReference type="InterPro" id="IPR044846">
    <property type="entry name" value="GH10"/>
</dbReference>
<evidence type="ECO:0000256" key="1">
    <source>
        <dbReference type="ARBA" id="ARBA00022801"/>
    </source>
</evidence>
<dbReference type="GO" id="GO:0031176">
    <property type="term" value="F:endo-1,4-beta-xylanase activity"/>
    <property type="evidence" value="ECO:0007669"/>
    <property type="project" value="UniProtKB-EC"/>
</dbReference>
<dbReference type="Pfam" id="PF00331">
    <property type="entry name" value="Glyco_hydro_10"/>
    <property type="match status" value="1"/>
</dbReference>
<sequence>MICSSINKAEKFRSIVRLVLQSFMFIILTSLISCSQTKDEKPVKVKSLKEAFEKDFYIGVALNGRIIDQSDSASLSLVKREFNSITAENIMKSSIIHPQRDSFNFELADKFVALGKNNGMHVHGHTLIWHSQLSPWFATIEDSFEFKDATEKHIKDLALHFKGVVDSWDVVNEALNEDGTLRNSIFLEKMGDEYLSLAFKWTSEVDPNAKLFYNDYNMTNPDKRQGAIRMIKKIQEKGIKVDGVGMQGHWHLDYPSLEEIEESILEYSKLGVQVAITELDISVLPNPWDLEGAEISQNFENSEEMNPYTKGLPDSIQTKLANRYKDIFKIFLKHRDKISRVTFWGVNDRQSWLNGFPIRGRTNYPLLFDRELKPKPAYYGIIGLKEKLDQLQTTN</sequence>
<dbReference type="Gene3D" id="3.20.20.80">
    <property type="entry name" value="Glycosidases"/>
    <property type="match status" value="1"/>
</dbReference>
<dbReference type="InterPro" id="IPR001000">
    <property type="entry name" value="GH10_dom"/>
</dbReference>
<feature type="active site" description="Nucleophile" evidence="5">
    <location>
        <position position="278"/>
    </location>
</feature>
<proteinExistence type="inferred from homology"/>
<comment type="caution">
    <text evidence="8">The sequence shown here is derived from an EMBL/GenBank/DDBJ whole genome shotgun (WGS) entry which is preliminary data.</text>
</comment>
<dbReference type="PROSITE" id="PS51760">
    <property type="entry name" value="GH10_2"/>
    <property type="match status" value="1"/>
</dbReference>
<protein>
    <recommendedName>
        <fullName evidence="6">Beta-xylanase</fullName>
        <ecNumber evidence="6">3.2.1.8</ecNumber>
    </recommendedName>
</protein>
<dbReference type="SMART" id="SM00633">
    <property type="entry name" value="Glyco_10"/>
    <property type="match status" value="1"/>
</dbReference>
<dbReference type="PROSITE" id="PS00591">
    <property type="entry name" value="GH10_1"/>
    <property type="match status" value="1"/>
</dbReference>
<evidence type="ECO:0000313" key="9">
    <source>
        <dbReference type="Proteomes" id="UP000308382"/>
    </source>
</evidence>
<dbReference type="GO" id="GO:0045493">
    <property type="term" value="P:xylan catabolic process"/>
    <property type="evidence" value="ECO:0007669"/>
    <property type="project" value="UniProtKB-KW"/>
</dbReference>
<evidence type="ECO:0000313" key="8">
    <source>
        <dbReference type="EMBL" id="TLF45242.1"/>
    </source>
</evidence>
<keyword evidence="9" id="KW-1185">Reference proteome</keyword>
<accession>A0A5R8M6N6</accession>
<dbReference type="EMBL" id="VBUK01000003">
    <property type="protein sequence ID" value="TLF45242.1"/>
    <property type="molecule type" value="Genomic_DNA"/>
</dbReference>